<proteinExistence type="predicted"/>
<evidence type="ECO:0000313" key="2">
    <source>
        <dbReference type="Proteomes" id="UP000724149"/>
    </source>
</evidence>
<dbReference type="Proteomes" id="UP000724149">
    <property type="component" value="Unassembled WGS sequence"/>
</dbReference>
<reference evidence="1 2" key="1">
    <citation type="journal article" date="2021" name="Sci. Rep.">
        <title>The distribution of antibiotic resistance genes in chicken gut microbiota commensals.</title>
        <authorList>
            <person name="Juricova H."/>
            <person name="Matiasovicova J."/>
            <person name="Kubasova T."/>
            <person name="Cejkova D."/>
            <person name="Rychlik I."/>
        </authorList>
    </citation>
    <scope>NUCLEOTIDE SEQUENCE [LARGE SCALE GENOMIC DNA]</scope>
    <source>
        <strain evidence="1 2">An564</strain>
    </source>
</reference>
<protein>
    <submittedName>
        <fullName evidence="1">Uncharacterized protein</fullName>
    </submittedName>
</protein>
<name>A0ABS2GLS6_9FIRM</name>
<comment type="caution">
    <text evidence="1">The sequence shown here is derived from an EMBL/GenBank/DDBJ whole genome shotgun (WGS) entry which is preliminary data.</text>
</comment>
<gene>
    <name evidence="1" type="ORF">H9X81_04495</name>
</gene>
<dbReference type="EMBL" id="JACSNR010000003">
    <property type="protein sequence ID" value="MBM6922951.1"/>
    <property type="molecule type" value="Genomic_DNA"/>
</dbReference>
<organism evidence="1 2">
    <name type="scientific">Hydrogenoanaerobacterium saccharovorans</name>
    <dbReference type="NCBI Taxonomy" id="474960"/>
    <lineage>
        <taxon>Bacteria</taxon>
        <taxon>Bacillati</taxon>
        <taxon>Bacillota</taxon>
        <taxon>Clostridia</taxon>
        <taxon>Eubacteriales</taxon>
        <taxon>Oscillospiraceae</taxon>
        <taxon>Hydrogenoanaerobacterium</taxon>
    </lineage>
</organism>
<dbReference type="RefSeq" id="WP_204720163.1">
    <property type="nucleotide sequence ID" value="NZ_JACSNR010000003.1"/>
</dbReference>
<keyword evidence="2" id="KW-1185">Reference proteome</keyword>
<evidence type="ECO:0000313" key="1">
    <source>
        <dbReference type="EMBL" id="MBM6922951.1"/>
    </source>
</evidence>
<accession>A0ABS2GLS6</accession>
<sequence>MLPCQSRCPQYYEGCHKTCAAWKKYRAASAEDHRRRRAYLDYYSRLCADVERRCWKVDPHWTLR</sequence>